<feature type="transmembrane region" description="Helical" evidence="7">
    <location>
        <begin position="211"/>
        <end position="229"/>
    </location>
</feature>
<dbReference type="HAMAP" id="MF_01147">
    <property type="entry name" value="Lgt"/>
    <property type="match status" value="1"/>
</dbReference>
<dbReference type="InterPro" id="IPR001640">
    <property type="entry name" value="Lgt"/>
</dbReference>
<feature type="transmembrane region" description="Helical" evidence="7">
    <location>
        <begin position="96"/>
        <end position="113"/>
    </location>
</feature>
<evidence type="ECO:0000256" key="1">
    <source>
        <dbReference type="ARBA" id="ARBA00007150"/>
    </source>
</evidence>
<evidence type="ECO:0000256" key="5">
    <source>
        <dbReference type="ARBA" id="ARBA00022989"/>
    </source>
</evidence>
<comment type="function">
    <text evidence="7">Catalyzes the transfer of the diacylglyceryl group from phosphatidylglycerol to the sulfhydryl group of the N-terminal cysteine of a prolipoprotein, the first step in the formation of mature lipoproteins.</text>
</comment>
<evidence type="ECO:0000313" key="8">
    <source>
        <dbReference type="EMBL" id="UUX32921.1"/>
    </source>
</evidence>
<keyword evidence="6 7" id="KW-0472">Membrane</keyword>
<comment type="catalytic activity">
    <reaction evidence="7">
        <text>L-cysteinyl-[prolipoprotein] + a 1,2-diacyl-sn-glycero-3-phospho-(1'-sn-glycerol) = an S-1,2-diacyl-sn-glyceryl-L-cysteinyl-[prolipoprotein] + sn-glycerol 1-phosphate + H(+)</text>
        <dbReference type="Rhea" id="RHEA:56712"/>
        <dbReference type="Rhea" id="RHEA-COMP:14679"/>
        <dbReference type="Rhea" id="RHEA-COMP:14680"/>
        <dbReference type="ChEBI" id="CHEBI:15378"/>
        <dbReference type="ChEBI" id="CHEBI:29950"/>
        <dbReference type="ChEBI" id="CHEBI:57685"/>
        <dbReference type="ChEBI" id="CHEBI:64716"/>
        <dbReference type="ChEBI" id="CHEBI:140658"/>
        <dbReference type="EC" id="2.5.1.145"/>
    </reaction>
</comment>
<feature type="transmembrane region" description="Helical" evidence="7">
    <location>
        <begin position="22"/>
        <end position="41"/>
    </location>
</feature>
<evidence type="ECO:0000256" key="2">
    <source>
        <dbReference type="ARBA" id="ARBA00022475"/>
    </source>
</evidence>
<name>A0ABY5P2H6_9LACT</name>
<comment type="similarity">
    <text evidence="1 7">Belongs to the Lgt family.</text>
</comment>
<reference evidence="8 9" key="1">
    <citation type="submission" date="2022-08" db="EMBL/GenBank/DDBJ databases">
        <title>Aerococcaceae sp. nov isolated from spoiled eye mask.</title>
        <authorList>
            <person name="Zhou G."/>
            <person name="Xie X.-B."/>
            <person name="Shi Q.-S."/>
            <person name="Wang Y.-S."/>
            <person name="Wen X."/>
            <person name="Peng H."/>
            <person name="Yang X.-J."/>
            <person name="Tao H.-B."/>
            <person name="Huang X.-M."/>
        </authorList>
    </citation>
    <scope>NUCLEOTIDE SEQUENCE [LARGE SCALE GENOMIC DNA]</scope>
    <source>
        <strain evidence="9">DM20194951</strain>
    </source>
</reference>
<gene>
    <name evidence="7 8" type="primary">lgt</name>
    <name evidence="8" type="ORF">NRE15_08310</name>
</gene>
<dbReference type="PANTHER" id="PTHR30589">
    <property type="entry name" value="PROLIPOPROTEIN DIACYLGLYCERYL TRANSFERASE"/>
    <property type="match status" value="1"/>
</dbReference>
<feature type="transmembrane region" description="Helical" evidence="7">
    <location>
        <begin position="120"/>
        <end position="138"/>
    </location>
</feature>
<evidence type="ECO:0000256" key="3">
    <source>
        <dbReference type="ARBA" id="ARBA00022679"/>
    </source>
</evidence>
<evidence type="ECO:0000256" key="4">
    <source>
        <dbReference type="ARBA" id="ARBA00022692"/>
    </source>
</evidence>
<proteinExistence type="inferred from homology"/>
<organism evidence="8 9">
    <name type="scientific">Fundicoccus culcitae</name>
    <dbReference type="NCBI Taxonomy" id="2969821"/>
    <lineage>
        <taxon>Bacteria</taxon>
        <taxon>Bacillati</taxon>
        <taxon>Bacillota</taxon>
        <taxon>Bacilli</taxon>
        <taxon>Lactobacillales</taxon>
        <taxon>Aerococcaceae</taxon>
        <taxon>Fundicoccus</taxon>
    </lineage>
</organism>
<protein>
    <recommendedName>
        <fullName evidence="7">Phosphatidylglycerol--prolipoprotein diacylglyceryl transferase</fullName>
        <ecNumber evidence="7">2.5.1.145</ecNumber>
    </recommendedName>
</protein>
<keyword evidence="5 7" id="KW-1133">Transmembrane helix</keyword>
<dbReference type="GO" id="GO:0008961">
    <property type="term" value="F:phosphatidylglycerol-prolipoprotein diacylglyceryl transferase activity"/>
    <property type="evidence" value="ECO:0007669"/>
    <property type="project" value="UniProtKB-EC"/>
</dbReference>
<dbReference type="EMBL" id="CP102453">
    <property type="protein sequence ID" value="UUX32921.1"/>
    <property type="molecule type" value="Genomic_DNA"/>
</dbReference>
<sequence length="275" mass="31976">MLDLTIVGQIDPVAFRLLGWPVRWYGLLIGLGMVIAYVMVMREAKRKQIPEEKMSDILFWTIIFGFIGARIYYVIFRLDYYLANPHLILQVWQGGIAIYGGIIGGVITIYVLSRRYGVKFFDVLDIAAPALLVAQIIGRWGNFINQEAYGYETSRTFLETLRIPEFIINQMYIDGSYYHPTFLYESLWNLVGLIIILILREKKQFFKEGEVAATYIVWYGLGRVWIEGMRMDSLYLGPLRVSQWLSVVLVIAGISFMIYRRKTQPDLPYYSDNRI</sequence>
<accession>A0ABY5P2H6</accession>
<feature type="transmembrane region" description="Helical" evidence="7">
    <location>
        <begin position="57"/>
        <end position="76"/>
    </location>
</feature>
<feature type="transmembrane region" description="Helical" evidence="7">
    <location>
        <begin position="181"/>
        <end position="199"/>
    </location>
</feature>
<evidence type="ECO:0000313" key="9">
    <source>
        <dbReference type="Proteomes" id="UP001315967"/>
    </source>
</evidence>
<keyword evidence="2 7" id="KW-1003">Cell membrane</keyword>
<dbReference type="Proteomes" id="UP001315967">
    <property type="component" value="Chromosome"/>
</dbReference>
<comment type="pathway">
    <text evidence="7">Protein modification; lipoprotein biosynthesis (diacylglyceryl transfer).</text>
</comment>
<dbReference type="Pfam" id="PF01790">
    <property type="entry name" value="LGT"/>
    <property type="match status" value="1"/>
</dbReference>
<evidence type="ECO:0000256" key="7">
    <source>
        <dbReference type="HAMAP-Rule" id="MF_01147"/>
    </source>
</evidence>
<dbReference type="PANTHER" id="PTHR30589:SF0">
    <property type="entry name" value="PHOSPHATIDYLGLYCEROL--PROLIPOPROTEIN DIACYLGLYCERYL TRANSFERASE"/>
    <property type="match status" value="1"/>
</dbReference>
<evidence type="ECO:0000256" key="6">
    <source>
        <dbReference type="ARBA" id="ARBA00023136"/>
    </source>
</evidence>
<dbReference type="PROSITE" id="PS01311">
    <property type="entry name" value="LGT"/>
    <property type="match status" value="1"/>
</dbReference>
<keyword evidence="9" id="KW-1185">Reference proteome</keyword>
<dbReference type="NCBIfam" id="TIGR00544">
    <property type="entry name" value="lgt"/>
    <property type="match status" value="1"/>
</dbReference>
<dbReference type="EC" id="2.5.1.145" evidence="7"/>
<comment type="subcellular location">
    <subcellularLocation>
        <location evidence="7">Cell membrane</location>
        <topology evidence="7">Multi-pass membrane protein</topology>
    </subcellularLocation>
</comment>
<feature type="transmembrane region" description="Helical" evidence="7">
    <location>
        <begin position="241"/>
        <end position="259"/>
    </location>
</feature>
<keyword evidence="3 7" id="KW-0808">Transferase</keyword>
<feature type="binding site" evidence="7">
    <location>
        <position position="139"/>
    </location>
    <ligand>
        <name>a 1,2-diacyl-sn-glycero-3-phospho-(1'-sn-glycerol)</name>
        <dbReference type="ChEBI" id="CHEBI:64716"/>
    </ligand>
</feature>
<dbReference type="RefSeq" id="WP_313792425.1">
    <property type="nucleotide sequence ID" value="NZ_CP102453.1"/>
</dbReference>
<keyword evidence="4 7" id="KW-0812">Transmembrane</keyword>